<dbReference type="EMBL" id="JBBPFD010000004">
    <property type="protein sequence ID" value="KAK7929459.1"/>
    <property type="molecule type" value="Genomic_DNA"/>
</dbReference>
<name>A0AAW0PL84_9GOBI</name>
<reference evidence="2" key="1">
    <citation type="submission" date="2024-04" db="EMBL/GenBank/DDBJ databases">
        <title>Salinicola lusitanus LLJ914,a marine bacterium isolated from the Okinawa Trough.</title>
        <authorList>
            <person name="Li J."/>
        </authorList>
    </citation>
    <scope>NUCLEOTIDE SEQUENCE [LARGE SCALE GENOMIC DNA]</scope>
</reference>
<organism evidence="1 2">
    <name type="scientific">Mugilogobius chulae</name>
    <name type="common">yellowstripe goby</name>
    <dbReference type="NCBI Taxonomy" id="88201"/>
    <lineage>
        <taxon>Eukaryota</taxon>
        <taxon>Metazoa</taxon>
        <taxon>Chordata</taxon>
        <taxon>Craniata</taxon>
        <taxon>Vertebrata</taxon>
        <taxon>Euteleostomi</taxon>
        <taxon>Actinopterygii</taxon>
        <taxon>Neopterygii</taxon>
        <taxon>Teleostei</taxon>
        <taxon>Neoteleostei</taxon>
        <taxon>Acanthomorphata</taxon>
        <taxon>Gobiaria</taxon>
        <taxon>Gobiiformes</taxon>
        <taxon>Gobioidei</taxon>
        <taxon>Gobiidae</taxon>
        <taxon>Gobionellinae</taxon>
        <taxon>Mugilogobius</taxon>
    </lineage>
</organism>
<protein>
    <submittedName>
        <fullName evidence="1">Uncharacterized protein</fullName>
    </submittedName>
</protein>
<dbReference type="AlphaFoldDB" id="A0AAW0PL84"/>
<sequence length="161" mass="16993">MSSVFVWQCRQVLDVTTVIIYIQTLNQADPHKAAVLLLHLSQALPSCSVSGPVRGQGARVGFVSAVMRPLIGGGGAGSQQSLVRVLGALCFLVSPMNSFNDGAEQESWFTGSLGTEPQSPVVLHVSLFIPFSFGRLTETNDSASEMSSSPAIAQTGLFLLP</sequence>
<keyword evidence="2" id="KW-1185">Reference proteome</keyword>
<gene>
    <name evidence="1" type="ORF">WMY93_005854</name>
</gene>
<accession>A0AAW0PL84</accession>
<proteinExistence type="predicted"/>
<evidence type="ECO:0000313" key="2">
    <source>
        <dbReference type="Proteomes" id="UP001460270"/>
    </source>
</evidence>
<evidence type="ECO:0000313" key="1">
    <source>
        <dbReference type="EMBL" id="KAK7929459.1"/>
    </source>
</evidence>
<comment type="caution">
    <text evidence="1">The sequence shown here is derived from an EMBL/GenBank/DDBJ whole genome shotgun (WGS) entry which is preliminary data.</text>
</comment>
<dbReference type="Proteomes" id="UP001460270">
    <property type="component" value="Unassembled WGS sequence"/>
</dbReference>